<reference evidence="3" key="1">
    <citation type="journal article" date="2019" name="Int. J. Syst. Evol. Microbiol.">
        <title>The Global Catalogue of Microorganisms (GCM) 10K type strain sequencing project: providing services to taxonomists for standard genome sequencing and annotation.</title>
        <authorList>
            <consortium name="The Broad Institute Genomics Platform"/>
            <consortium name="The Broad Institute Genome Sequencing Center for Infectious Disease"/>
            <person name="Wu L."/>
            <person name="Ma J."/>
        </authorList>
    </citation>
    <scope>NUCLEOTIDE SEQUENCE [LARGE SCALE GENOMIC DNA]</scope>
    <source>
        <strain evidence="3">CGMCC 1.12470</strain>
    </source>
</reference>
<protein>
    <submittedName>
        <fullName evidence="2">BON domain-containing protein</fullName>
    </submittedName>
</protein>
<evidence type="ECO:0000259" key="1">
    <source>
        <dbReference type="Pfam" id="PF04972"/>
    </source>
</evidence>
<proteinExistence type="predicted"/>
<dbReference type="Pfam" id="PF04972">
    <property type="entry name" value="BON"/>
    <property type="match status" value="1"/>
</dbReference>
<keyword evidence="3" id="KW-1185">Reference proteome</keyword>
<sequence length="95" mass="10066">MSEHGAEQPAGTPAAWNTDYRIAHLQDRLAAGDLAQLGVRIEARGGAVMLTGTVPSVQCREEVLRIVHEDLAGLAVHSDIVVAETSSPDHAEEVT</sequence>
<evidence type="ECO:0000313" key="2">
    <source>
        <dbReference type="EMBL" id="MFD1658599.1"/>
    </source>
</evidence>
<name>A0ABW4IQ19_9ACTN</name>
<comment type="caution">
    <text evidence="2">The sequence shown here is derived from an EMBL/GenBank/DDBJ whole genome shotgun (WGS) entry which is preliminary data.</text>
</comment>
<dbReference type="Proteomes" id="UP001597261">
    <property type="component" value="Unassembled WGS sequence"/>
</dbReference>
<dbReference type="EMBL" id="JBHUDX010000026">
    <property type="protein sequence ID" value="MFD1658599.1"/>
    <property type="molecule type" value="Genomic_DNA"/>
</dbReference>
<organism evidence="2 3">
    <name type="scientific">Streptomyces caeni</name>
    <dbReference type="NCBI Taxonomy" id="2307231"/>
    <lineage>
        <taxon>Bacteria</taxon>
        <taxon>Bacillati</taxon>
        <taxon>Actinomycetota</taxon>
        <taxon>Actinomycetes</taxon>
        <taxon>Kitasatosporales</taxon>
        <taxon>Streptomycetaceae</taxon>
        <taxon>Streptomyces</taxon>
    </lineage>
</organism>
<dbReference type="InterPro" id="IPR007055">
    <property type="entry name" value="BON_dom"/>
</dbReference>
<dbReference type="RefSeq" id="WP_381080877.1">
    <property type="nucleotide sequence ID" value="NZ_JBHUDX010000026.1"/>
</dbReference>
<gene>
    <name evidence="2" type="ORF">ACFSL4_10340</name>
</gene>
<feature type="domain" description="BON" evidence="1">
    <location>
        <begin position="23"/>
        <end position="83"/>
    </location>
</feature>
<evidence type="ECO:0000313" key="3">
    <source>
        <dbReference type="Proteomes" id="UP001597261"/>
    </source>
</evidence>
<accession>A0ABW4IQ19</accession>